<dbReference type="EMBL" id="CAMKVN010005602">
    <property type="protein sequence ID" value="CAI2189094.1"/>
    <property type="molecule type" value="Genomic_DNA"/>
</dbReference>
<dbReference type="GO" id="GO:0000166">
    <property type="term" value="F:nucleotide binding"/>
    <property type="evidence" value="ECO:0007669"/>
    <property type="project" value="InterPro"/>
</dbReference>
<reference evidence="8" key="1">
    <citation type="submission" date="2022-08" db="EMBL/GenBank/DDBJ databases">
        <authorList>
            <person name="Kallberg Y."/>
            <person name="Tangrot J."/>
            <person name="Rosling A."/>
        </authorList>
    </citation>
    <scope>NUCLEOTIDE SEQUENCE</scope>
    <source>
        <strain evidence="8">Wild A</strain>
    </source>
</reference>
<dbReference type="PANTHER" id="PTHR10322:SF23">
    <property type="entry name" value="DNA POLYMERASE DELTA CATALYTIC SUBUNIT"/>
    <property type="match status" value="1"/>
</dbReference>
<dbReference type="Gene3D" id="3.30.420.10">
    <property type="entry name" value="Ribonuclease H-like superfamily/Ribonuclease H"/>
    <property type="match status" value="1"/>
</dbReference>
<gene>
    <name evidence="8" type="ORF">FWILDA_LOCUS13909</name>
</gene>
<sequence>MAIENEGLTERINKMYYYVLRLYGCLINGQKALVTLINIQVFFDILVLDGETPDKCKEKTQSQELGEFAKVLDLNYDVFMISIILYWKDDPKSLKQICLVDVEIEPDPHWITIICRNQVNLLKAFSLCWRAFVLISMLGLTIQTMIGAKSENDFVKKYTVKTPKKGEEDLEEKEYIGGPIKIKIMCLKKRFPHSEVEKESSLKFFLQKFGLDKLLVNESIINDYREVASIAYVSLFDIHYHANEMKVWNLLSVCAKRDMVISTIVFKDIKKGKYPDAYIFSPKKGIITERPVTGLDFASLYFNIIIAYNLSSEKIILDREKADNVCKNGNKLHMIEFKFNKHDV</sequence>
<dbReference type="EC" id="2.7.7.7" evidence="1"/>
<evidence type="ECO:0000313" key="9">
    <source>
        <dbReference type="Proteomes" id="UP001153678"/>
    </source>
</evidence>
<accession>A0A9W4WVM2</accession>
<dbReference type="GO" id="GO:0003887">
    <property type="term" value="F:DNA-directed DNA polymerase activity"/>
    <property type="evidence" value="ECO:0007669"/>
    <property type="project" value="UniProtKB-KW"/>
</dbReference>
<evidence type="ECO:0000313" key="8">
    <source>
        <dbReference type="EMBL" id="CAI2189094.1"/>
    </source>
</evidence>
<keyword evidence="9" id="KW-1185">Reference proteome</keyword>
<keyword evidence="5" id="KW-0238">DNA-binding</keyword>
<dbReference type="AlphaFoldDB" id="A0A9W4WVM2"/>
<dbReference type="SUPFAM" id="SSF56672">
    <property type="entry name" value="DNA/RNA polymerases"/>
    <property type="match status" value="1"/>
</dbReference>
<feature type="domain" description="DNA-directed DNA polymerase family B multifunctional" evidence="7">
    <location>
        <begin position="248"/>
        <end position="328"/>
    </location>
</feature>
<evidence type="ECO:0000256" key="4">
    <source>
        <dbReference type="ARBA" id="ARBA00022932"/>
    </source>
</evidence>
<dbReference type="InterPro" id="IPR023211">
    <property type="entry name" value="DNA_pol_palm_dom_sf"/>
</dbReference>
<evidence type="ECO:0000256" key="6">
    <source>
        <dbReference type="ARBA" id="ARBA00049244"/>
    </source>
</evidence>
<dbReference type="OrthoDB" id="2385012at2759"/>
<dbReference type="PANTHER" id="PTHR10322">
    <property type="entry name" value="DNA POLYMERASE CATALYTIC SUBUNIT"/>
    <property type="match status" value="1"/>
</dbReference>
<dbReference type="GO" id="GO:0006261">
    <property type="term" value="P:DNA-templated DNA replication"/>
    <property type="evidence" value="ECO:0007669"/>
    <property type="project" value="TreeGrafter"/>
</dbReference>
<keyword evidence="4" id="KW-0239">DNA-directed DNA polymerase</keyword>
<name>A0A9W4WVM2_9GLOM</name>
<evidence type="ECO:0000256" key="1">
    <source>
        <dbReference type="ARBA" id="ARBA00012417"/>
    </source>
</evidence>
<dbReference type="InterPro" id="IPR006134">
    <property type="entry name" value="DNA-dir_DNA_pol_B_multi_dom"/>
</dbReference>
<dbReference type="Gene3D" id="3.90.1600.10">
    <property type="entry name" value="Palm domain of DNA polymerase"/>
    <property type="match status" value="1"/>
</dbReference>
<evidence type="ECO:0000259" key="7">
    <source>
        <dbReference type="Pfam" id="PF00136"/>
    </source>
</evidence>
<evidence type="ECO:0000256" key="3">
    <source>
        <dbReference type="ARBA" id="ARBA00022695"/>
    </source>
</evidence>
<organism evidence="8 9">
    <name type="scientific">Funneliformis geosporum</name>
    <dbReference type="NCBI Taxonomy" id="1117311"/>
    <lineage>
        <taxon>Eukaryota</taxon>
        <taxon>Fungi</taxon>
        <taxon>Fungi incertae sedis</taxon>
        <taxon>Mucoromycota</taxon>
        <taxon>Glomeromycotina</taxon>
        <taxon>Glomeromycetes</taxon>
        <taxon>Glomerales</taxon>
        <taxon>Glomeraceae</taxon>
        <taxon>Funneliformis</taxon>
    </lineage>
</organism>
<keyword evidence="2" id="KW-0808">Transferase</keyword>
<dbReference type="InterPro" id="IPR050240">
    <property type="entry name" value="DNA_pol_type-B"/>
</dbReference>
<protein>
    <recommendedName>
        <fullName evidence="1">DNA-directed DNA polymerase</fullName>
        <ecNumber evidence="1">2.7.7.7</ecNumber>
    </recommendedName>
</protein>
<dbReference type="InterPro" id="IPR036397">
    <property type="entry name" value="RNaseH_sf"/>
</dbReference>
<dbReference type="Proteomes" id="UP001153678">
    <property type="component" value="Unassembled WGS sequence"/>
</dbReference>
<evidence type="ECO:0000256" key="2">
    <source>
        <dbReference type="ARBA" id="ARBA00022679"/>
    </source>
</evidence>
<dbReference type="GO" id="GO:0003677">
    <property type="term" value="F:DNA binding"/>
    <property type="evidence" value="ECO:0007669"/>
    <property type="project" value="UniProtKB-KW"/>
</dbReference>
<evidence type="ECO:0000256" key="5">
    <source>
        <dbReference type="ARBA" id="ARBA00023125"/>
    </source>
</evidence>
<keyword evidence="3" id="KW-0548">Nucleotidyltransferase</keyword>
<comment type="catalytic activity">
    <reaction evidence="6">
        <text>DNA(n) + a 2'-deoxyribonucleoside 5'-triphosphate = DNA(n+1) + diphosphate</text>
        <dbReference type="Rhea" id="RHEA:22508"/>
        <dbReference type="Rhea" id="RHEA-COMP:17339"/>
        <dbReference type="Rhea" id="RHEA-COMP:17340"/>
        <dbReference type="ChEBI" id="CHEBI:33019"/>
        <dbReference type="ChEBI" id="CHEBI:61560"/>
        <dbReference type="ChEBI" id="CHEBI:173112"/>
        <dbReference type="EC" id="2.7.7.7"/>
    </reaction>
</comment>
<comment type="caution">
    <text evidence="8">The sequence shown here is derived from an EMBL/GenBank/DDBJ whole genome shotgun (WGS) entry which is preliminary data.</text>
</comment>
<proteinExistence type="predicted"/>
<dbReference type="Pfam" id="PF00136">
    <property type="entry name" value="DNA_pol_B"/>
    <property type="match status" value="1"/>
</dbReference>
<dbReference type="InterPro" id="IPR043502">
    <property type="entry name" value="DNA/RNA_pol_sf"/>
</dbReference>